<proteinExistence type="predicted"/>
<dbReference type="PROSITE" id="PS51257">
    <property type="entry name" value="PROKAR_LIPOPROTEIN"/>
    <property type="match status" value="1"/>
</dbReference>
<dbReference type="RefSeq" id="WP_066247603.1">
    <property type="nucleotide sequence ID" value="NZ_VSKL01000001.1"/>
</dbReference>
<dbReference type="InterPro" id="IPR005184">
    <property type="entry name" value="DUF306_Meta_HslJ"/>
</dbReference>
<reference evidence="4 5" key="1">
    <citation type="submission" date="2019-08" db="EMBL/GenBank/DDBJ databases">
        <title>Genomes of Antarctic Bizionia species.</title>
        <authorList>
            <person name="Bowman J.P."/>
        </authorList>
    </citation>
    <scope>NUCLEOTIDE SEQUENCE [LARGE SCALE GENOMIC DNA]</scope>
    <source>
        <strain evidence="4 5">APA-1</strain>
    </source>
</reference>
<evidence type="ECO:0000259" key="3">
    <source>
        <dbReference type="Pfam" id="PF03724"/>
    </source>
</evidence>
<dbReference type="Gene3D" id="2.40.128.270">
    <property type="match status" value="1"/>
</dbReference>
<evidence type="ECO:0000313" key="4">
    <source>
        <dbReference type="EMBL" id="TYB75348.1"/>
    </source>
</evidence>
<dbReference type="InterPro" id="IPR053147">
    <property type="entry name" value="Hsp_HslJ-like"/>
</dbReference>
<evidence type="ECO:0000256" key="1">
    <source>
        <dbReference type="SAM" id="MobiDB-lite"/>
    </source>
</evidence>
<keyword evidence="5" id="KW-1185">Reference proteome</keyword>
<gene>
    <name evidence="4" type="ORF">ES675_04270</name>
</gene>
<dbReference type="EMBL" id="VSKL01000001">
    <property type="protein sequence ID" value="TYB75348.1"/>
    <property type="molecule type" value="Genomic_DNA"/>
</dbReference>
<dbReference type="InterPro" id="IPR007298">
    <property type="entry name" value="Cu-R_lipoprotein_NlpE"/>
</dbReference>
<dbReference type="PANTHER" id="PTHR35535">
    <property type="entry name" value="HEAT SHOCK PROTEIN HSLJ"/>
    <property type="match status" value="1"/>
</dbReference>
<feature type="chain" id="PRO_5022719987" evidence="2">
    <location>
        <begin position="22"/>
        <end position="268"/>
    </location>
</feature>
<dbReference type="Pfam" id="PF04170">
    <property type="entry name" value="NlpE"/>
    <property type="match status" value="1"/>
</dbReference>
<comment type="caution">
    <text evidence="4">The sequence shown here is derived from an EMBL/GenBank/DDBJ whole genome shotgun (WGS) entry which is preliminary data.</text>
</comment>
<dbReference type="OrthoDB" id="5348860at2"/>
<sequence length="268" mass="30107">MKKHILAFAVLALIFSVSCKSDKQENTESTEVEMTESETKPDMHTSQNSLDWIGTYDGTLPCADCEGIKTTIRLNEDMSYEAVMDYLGKKDGVFETRGYYKWEDNGQNILLSDDNETKFKVGENRLIQLDKSGEVVTGELAEFYVLKKQDMNNAGEIAFTDTKWKLVKLMGQDITDSEAFISFGTDENRVFGHSGCNNFNGTFEVANKLQLKLSKMATTMKSCPEEDMTIEQKFLEVLNTTDNFSLSGNTMTLNKAKMAPLAVFEAVE</sequence>
<keyword evidence="2" id="KW-0732">Signal</keyword>
<feature type="signal peptide" evidence="2">
    <location>
        <begin position="1"/>
        <end position="21"/>
    </location>
</feature>
<protein>
    <submittedName>
        <fullName evidence="4">META domain-containing protein</fullName>
    </submittedName>
</protein>
<feature type="domain" description="DUF306" evidence="3">
    <location>
        <begin position="159"/>
        <end position="265"/>
    </location>
</feature>
<accession>A0A5D0R3Z8</accession>
<dbReference type="Proteomes" id="UP000324358">
    <property type="component" value="Unassembled WGS sequence"/>
</dbReference>
<dbReference type="AlphaFoldDB" id="A0A5D0R3Z8"/>
<dbReference type="Gene3D" id="2.40.128.640">
    <property type="match status" value="1"/>
</dbReference>
<dbReference type="Pfam" id="PF03724">
    <property type="entry name" value="META"/>
    <property type="match status" value="1"/>
</dbReference>
<organism evidence="4 5">
    <name type="scientific">Bizionia algoritergicola</name>
    <dbReference type="NCBI Taxonomy" id="291187"/>
    <lineage>
        <taxon>Bacteria</taxon>
        <taxon>Pseudomonadati</taxon>
        <taxon>Bacteroidota</taxon>
        <taxon>Flavobacteriia</taxon>
        <taxon>Flavobacteriales</taxon>
        <taxon>Flavobacteriaceae</taxon>
        <taxon>Bizionia</taxon>
    </lineage>
</organism>
<evidence type="ECO:0000313" key="5">
    <source>
        <dbReference type="Proteomes" id="UP000324358"/>
    </source>
</evidence>
<dbReference type="InterPro" id="IPR038670">
    <property type="entry name" value="HslJ-like_sf"/>
</dbReference>
<name>A0A5D0R3Z8_9FLAO</name>
<evidence type="ECO:0000256" key="2">
    <source>
        <dbReference type="SAM" id="SignalP"/>
    </source>
</evidence>
<feature type="region of interest" description="Disordered" evidence="1">
    <location>
        <begin position="25"/>
        <end position="46"/>
    </location>
</feature>
<dbReference type="PANTHER" id="PTHR35535:SF1">
    <property type="entry name" value="HEAT SHOCK PROTEIN HSLJ"/>
    <property type="match status" value="1"/>
</dbReference>